<accession>A0A0W8DL93</accession>
<organism evidence="3 4">
    <name type="scientific">Phytophthora nicotianae</name>
    <name type="common">Potato buckeye rot agent</name>
    <name type="synonym">Phytophthora parasitica</name>
    <dbReference type="NCBI Taxonomy" id="4792"/>
    <lineage>
        <taxon>Eukaryota</taxon>
        <taxon>Sar</taxon>
        <taxon>Stramenopiles</taxon>
        <taxon>Oomycota</taxon>
        <taxon>Peronosporomycetes</taxon>
        <taxon>Peronosporales</taxon>
        <taxon>Peronosporaceae</taxon>
        <taxon>Phytophthora</taxon>
    </lineage>
</organism>
<reference evidence="3 4" key="1">
    <citation type="submission" date="2015-11" db="EMBL/GenBank/DDBJ databases">
        <title>Genomes and virulence difference between two physiological races of Phytophthora nicotianae.</title>
        <authorList>
            <person name="Liu H."/>
            <person name="Ma X."/>
            <person name="Yu H."/>
            <person name="Fang D."/>
            <person name="Li Y."/>
            <person name="Wang X."/>
            <person name="Wang W."/>
            <person name="Dong Y."/>
            <person name="Xiao B."/>
        </authorList>
    </citation>
    <scope>NUCLEOTIDE SEQUENCE [LARGE SCALE GENOMIC DNA]</scope>
    <source>
        <strain evidence="4">race 1</strain>
    </source>
</reference>
<evidence type="ECO:0000313" key="3">
    <source>
        <dbReference type="EMBL" id="KUF96965.1"/>
    </source>
</evidence>
<feature type="signal peptide" evidence="2">
    <location>
        <begin position="1"/>
        <end position="20"/>
    </location>
</feature>
<protein>
    <submittedName>
        <fullName evidence="3">Mite allergen Der f 3</fullName>
    </submittedName>
</protein>
<proteinExistence type="predicted"/>
<keyword evidence="1" id="KW-0472">Membrane</keyword>
<keyword evidence="2" id="KW-0732">Signal</keyword>
<dbReference type="AlphaFoldDB" id="A0A0W8DL93"/>
<name>A0A0W8DL93_PHYNI</name>
<comment type="caution">
    <text evidence="3">The sequence shown here is derived from an EMBL/GenBank/DDBJ whole genome shotgun (WGS) entry which is preliminary data.</text>
</comment>
<evidence type="ECO:0000256" key="1">
    <source>
        <dbReference type="SAM" id="Phobius"/>
    </source>
</evidence>
<gene>
    <name evidence="3" type="ORF">AM588_10006413</name>
</gene>
<evidence type="ECO:0000313" key="4">
    <source>
        <dbReference type="Proteomes" id="UP000054636"/>
    </source>
</evidence>
<sequence length="136" mass="14627">MRRHCFLLVIISIQAACCYSLADAEGAAMVENSAPDSAREIGNLRRYLKGAKTTTDEERAFPGVTSLKALVQKIPNVDKLKSMVKANPALANANVFVSKNPRLNAALLVVKGQLKPLAIIGALALTGGYIMYLIKK</sequence>
<evidence type="ECO:0000256" key="2">
    <source>
        <dbReference type="SAM" id="SignalP"/>
    </source>
</evidence>
<feature type="transmembrane region" description="Helical" evidence="1">
    <location>
        <begin position="117"/>
        <end position="134"/>
    </location>
</feature>
<keyword evidence="1" id="KW-1133">Transmembrane helix</keyword>
<feature type="chain" id="PRO_5006941746" evidence="2">
    <location>
        <begin position="21"/>
        <end position="136"/>
    </location>
</feature>
<dbReference type="EMBL" id="LNFP01000134">
    <property type="protein sequence ID" value="KUF96965.1"/>
    <property type="molecule type" value="Genomic_DNA"/>
</dbReference>
<dbReference type="Proteomes" id="UP000054636">
    <property type="component" value="Unassembled WGS sequence"/>
</dbReference>
<keyword evidence="1" id="KW-0812">Transmembrane</keyword>